<feature type="domain" description="Adaptive response protein AidB N-terminal" evidence="6">
    <location>
        <begin position="8"/>
        <end position="167"/>
    </location>
</feature>
<dbReference type="SUPFAM" id="SSF56645">
    <property type="entry name" value="Acyl-CoA dehydrogenase NM domain-like"/>
    <property type="match status" value="1"/>
</dbReference>
<dbReference type="InterPro" id="IPR009075">
    <property type="entry name" value="AcylCo_DH/oxidase_C"/>
</dbReference>
<sequence>MAQRDRDNLVDELVGYDPLGSDPALQAALARAQAQAWLPGLQQHARTVGSAAFAQLADQANRHTPQLLQWDARGRRIDQVEFHPAWHHVLAHYRSQRLIDMPFSGASSADAPRGRWSAWAAGFYLQGQAEAGSLCPATMTTAAIPVLRKEPALWAQIEHGITSTRHDERDAPLADKTALWVGMGMTEKQGGSDVRSNTTVAYPMGDSGHGGRGTAYRLQGHKWFYSVPTADAHLVVARMAGRAGDANALHAPLACFWVPRWRPDGTRNTVLVQRLKDKVGNRSNASSEVVFDDAYGVLVGEEGRGIATIMEMATITRLCCVLGSSALLRQATVQALWSARHRQAFGAALIEQPLMQSVLADLALESEAALLLAMQLAQAFEDSSAPDKLAAQAWQRIMTPAAKFWVCKRAITCSAEAMEVLGGNGYIESSALARLYREAPVNSIWEGSGNVMCLDVLKAMQREPDLHDALWNALQTMAAGDTPIQQALQRLQRQWQAFEHDAWAQQAQARQWVQQLVLVVQAGLMRRYADTTRADAFVTSRLGPDGCLGVVGASPLAKAQIAAILGASLHLQE</sequence>
<protein>
    <submittedName>
        <fullName evidence="7">Acyl-CoA dehydrogenase</fullName>
    </submittedName>
</protein>
<evidence type="ECO:0000256" key="2">
    <source>
        <dbReference type="ARBA" id="ARBA00022630"/>
    </source>
</evidence>
<name>A0ABR6RBR3_9BURK</name>
<gene>
    <name evidence="7" type="ORF">HNP33_000650</name>
</gene>
<dbReference type="PANTHER" id="PTHR42707">
    <property type="entry name" value="ACYL-COA DEHYDROGENASE"/>
    <property type="match status" value="1"/>
</dbReference>
<dbReference type="Pfam" id="PF00441">
    <property type="entry name" value="Acyl-CoA_dh_1"/>
    <property type="match status" value="1"/>
</dbReference>
<reference evidence="7 8" key="1">
    <citation type="submission" date="2020-08" db="EMBL/GenBank/DDBJ databases">
        <title>Functional genomics of gut bacteria from endangered species of beetles.</title>
        <authorList>
            <person name="Carlos-Shanley C."/>
        </authorList>
    </citation>
    <scope>NUCLEOTIDE SEQUENCE [LARGE SCALE GENOMIC DNA]</scope>
    <source>
        <strain evidence="7 8">S00124</strain>
    </source>
</reference>
<dbReference type="SUPFAM" id="SSF47203">
    <property type="entry name" value="Acyl-CoA dehydrogenase C-terminal domain-like"/>
    <property type="match status" value="1"/>
</dbReference>
<comment type="similarity">
    <text evidence="1">Belongs to the acyl-CoA dehydrogenase family.</text>
</comment>
<evidence type="ECO:0000313" key="7">
    <source>
        <dbReference type="EMBL" id="MBB6576602.1"/>
    </source>
</evidence>
<feature type="domain" description="Acyl-CoA dehydrogenase/oxidase C-terminal" evidence="4">
    <location>
        <begin position="303"/>
        <end position="460"/>
    </location>
</feature>
<dbReference type="PANTHER" id="PTHR42707:SF3">
    <property type="entry name" value="ACYL-COA DEHYDROGENASE AIDB-RELATED"/>
    <property type="match status" value="1"/>
</dbReference>
<keyword evidence="3" id="KW-0274">FAD</keyword>
<feature type="domain" description="Acyl-CoA oxidase/dehydrogenase middle" evidence="5">
    <location>
        <begin position="183"/>
        <end position="293"/>
    </location>
</feature>
<evidence type="ECO:0000259" key="6">
    <source>
        <dbReference type="Pfam" id="PF18158"/>
    </source>
</evidence>
<dbReference type="InterPro" id="IPR009100">
    <property type="entry name" value="AcylCoA_DH/oxidase_NM_dom_sf"/>
</dbReference>
<evidence type="ECO:0000259" key="4">
    <source>
        <dbReference type="Pfam" id="PF00441"/>
    </source>
</evidence>
<dbReference type="InterPro" id="IPR052904">
    <property type="entry name" value="Acyl-CoA_dehydrogenase-like"/>
</dbReference>
<dbReference type="InterPro" id="IPR041504">
    <property type="entry name" value="AidB_N"/>
</dbReference>
<dbReference type="Gene3D" id="1.20.140.10">
    <property type="entry name" value="Butyryl-CoA Dehydrogenase, subunit A, domain 3"/>
    <property type="match status" value="1"/>
</dbReference>
<dbReference type="Pfam" id="PF18158">
    <property type="entry name" value="AidB_N"/>
    <property type="match status" value="1"/>
</dbReference>
<evidence type="ECO:0000256" key="3">
    <source>
        <dbReference type="ARBA" id="ARBA00022827"/>
    </source>
</evidence>
<keyword evidence="2" id="KW-0285">Flavoprotein</keyword>
<comment type="caution">
    <text evidence="7">The sequence shown here is derived from an EMBL/GenBank/DDBJ whole genome shotgun (WGS) entry which is preliminary data.</text>
</comment>
<keyword evidence="8" id="KW-1185">Reference proteome</keyword>
<dbReference type="InterPro" id="IPR036250">
    <property type="entry name" value="AcylCo_DH-like_C"/>
</dbReference>
<dbReference type="Pfam" id="PF02770">
    <property type="entry name" value="Acyl-CoA_dh_M"/>
    <property type="match status" value="1"/>
</dbReference>
<organism evidence="7 8">
    <name type="scientific">Comamonas odontotermitis</name>
    <dbReference type="NCBI Taxonomy" id="379895"/>
    <lineage>
        <taxon>Bacteria</taxon>
        <taxon>Pseudomonadati</taxon>
        <taxon>Pseudomonadota</taxon>
        <taxon>Betaproteobacteria</taxon>
        <taxon>Burkholderiales</taxon>
        <taxon>Comamonadaceae</taxon>
        <taxon>Comamonas</taxon>
    </lineage>
</organism>
<dbReference type="Proteomes" id="UP000562492">
    <property type="component" value="Unassembled WGS sequence"/>
</dbReference>
<proteinExistence type="inferred from homology"/>
<dbReference type="InterPro" id="IPR006091">
    <property type="entry name" value="Acyl-CoA_Oxase/DH_mid-dom"/>
</dbReference>
<dbReference type="Gene3D" id="2.40.110.20">
    <property type="match status" value="1"/>
</dbReference>
<evidence type="ECO:0000313" key="8">
    <source>
        <dbReference type="Proteomes" id="UP000562492"/>
    </source>
</evidence>
<dbReference type="RefSeq" id="WP_184705202.1">
    <property type="nucleotide sequence ID" value="NZ_JACHKZ010000002.1"/>
</dbReference>
<dbReference type="EMBL" id="JACHKZ010000002">
    <property type="protein sequence ID" value="MBB6576602.1"/>
    <property type="molecule type" value="Genomic_DNA"/>
</dbReference>
<evidence type="ECO:0000259" key="5">
    <source>
        <dbReference type="Pfam" id="PF02770"/>
    </source>
</evidence>
<accession>A0ABR6RBR3</accession>
<evidence type="ECO:0000256" key="1">
    <source>
        <dbReference type="ARBA" id="ARBA00009347"/>
    </source>
</evidence>
<dbReference type="Gene3D" id="6.10.250.600">
    <property type="match status" value="1"/>
</dbReference>